<organism evidence="2 3">
    <name type="scientific">Hydnum rufescens UP504</name>
    <dbReference type="NCBI Taxonomy" id="1448309"/>
    <lineage>
        <taxon>Eukaryota</taxon>
        <taxon>Fungi</taxon>
        <taxon>Dikarya</taxon>
        <taxon>Basidiomycota</taxon>
        <taxon>Agaricomycotina</taxon>
        <taxon>Agaricomycetes</taxon>
        <taxon>Cantharellales</taxon>
        <taxon>Hydnaceae</taxon>
        <taxon>Hydnum</taxon>
    </lineage>
</organism>
<evidence type="ECO:0000313" key="3">
    <source>
        <dbReference type="Proteomes" id="UP000886523"/>
    </source>
</evidence>
<dbReference type="AlphaFoldDB" id="A0A9P6DW72"/>
<feature type="compositionally biased region" description="Polar residues" evidence="1">
    <location>
        <begin position="123"/>
        <end position="132"/>
    </location>
</feature>
<dbReference type="EMBL" id="MU128986">
    <property type="protein sequence ID" value="KAF9512440.1"/>
    <property type="molecule type" value="Genomic_DNA"/>
</dbReference>
<sequence>MRRLPGNDLMSRSGKIQFRRPGQTDAQLWCHIQFPLTWSFSVKPFVTTMAHNSLRPTLPSIHALFGLGDRDQLGTILDKPSKSPPPGEHRQASFPDRRTFFYARDEATVPIERSPHNNRDYHSNSPGSNGPRYTSGDLAYHESESLSIPSSRVIQPDSFITPSPQDPMEP</sequence>
<reference evidence="2" key="1">
    <citation type="journal article" date="2020" name="Nat. Commun.">
        <title>Large-scale genome sequencing of mycorrhizal fungi provides insights into the early evolution of symbiotic traits.</title>
        <authorList>
            <person name="Miyauchi S."/>
            <person name="Kiss E."/>
            <person name="Kuo A."/>
            <person name="Drula E."/>
            <person name="Kohler A."/>
            <person name="Sanchez-Garcia M."/>
            <person name="Morin E."/>
            <person name="Andreopoulos B."/>
            <person name="Barry K.W."/>
            <person name="Bonito G."/>
            <person name="Buee M."/>
            <person name="Carver A."/>
            <person name="Chen C."/>
            <person name="Cichocki N."/>
            <person name="Clum A."/>
            <person name="Culley D."/>
            <person name="Crous P.W."/>
            <person name="Fauchery L."/>
            <person name="Girlanda M."/>
            <person name="Hayes R.D."/>
            <person name="Keri Z."/>
            <person name="LaButti K."/>
            <person name="Lipzen A."/>
            <person name="Lombard V."/>
            <person name="Magnuson J."/>
            <person name="Maillard F."/>
            <person name="Murat C."/>
            <person name="Nolan M."/>
            <person name="Ohm R.A."/>
            <person name="Pangilinan J."/>
            <person name="Pereira M.F."/>
            <person name="Perotto S."/>
            <person name="Peter M."/>
            <person name="Pfister S."/>
            <person name="Riley R."/>
            <person name="Sitrit Y."/>
            <person name="Stielow J.B."/>
            <person name="Szollosi G."/>
            <person name="Zifcakova L."/>
            <person name="Stursova M."/>
            <person name="Spatafora J.W."/>
            <person name="Tedersoo L."/>
            <person name="Vaario L.M."/>
            <person name="Yamada A."/>
            <person name="Yan M."/>
            <person name="Wang P."/>
            <person name="Xu J."/>
            <person name="Bruns T."/>
            <person name="Baldrian P."/>
            <person name="Vilgalys R."/>
            <person name="Dunand C."/>
            <person name="Henrissat B."/>
            <person name="Grigoriev I.V."/>
            <person name="Hibbett D."/>
            <person name="Nagy L.G."/>
            <person name="Martin F.M."/>
        </authorList>
    </citation>
    <scope>NUCLEOTIDE SEQUENCE</scope>
    <source>
        <strain evidence="2">UP504</strain>
    </source>
</reference>
<accession>A0A9P6DW72</accession>
<keyword evidence="3" id="KW-1185">Reference proteome</keyword>
<dbReference type="Proteomes" id="UP000886523">
    <property type="component" value="Unassembled WGS sequence"/>
</dbReference>
<gene>
    <name evidence="2" type="ORF">BS47DRAFT_1057485</name>
</gene>
<feature type="region of interest" description="Disordered" evidence="1">
    <location>
        <begin position="72"/>
        <end position="170"/>
    </location>
</feature>
<feature type="compositionally biased region" description="Basic and acidic residues" evidence="1">
    <location>
        <begin position="87"/>
        <end position="122"/>
    </location>
</feature>
<evidence type="ECO:0000256" key="1">
    <source>
        <dbReference type="SAM" id="MobiDB-lite"/>
    </source>
</evidence>
<evidence type="ECO:0000313" key="2">
    <source>
        <dbReference type="EMBL" id="KAF9512440.1"/>
    </source>
</evidence>
<comment type="caution">
    <text evidence="2">The sequence shown here is derived from an EMBL/GenBank/DDBJ whole genome shotgun (WGS) entry which is preliminary data.</text>
</comment>
<feature type="compositionally biased region" description="Polar residues" evidence="1">
    <location>
        <begin position="145"/>
        <end position="163"/>
    </location>
</feature>
<protein>
    <submittedName>
        <fullName evidence="2">Uncharacterized protein</fullName>
    </submittedName>
</protein>
<name>A0A9P6DW72_9AGAM</name>
<proteinExistence type="predicted"/>